<organism evidence="1 2">
    <name type="scientific">Vigna mungo</name>
    <name type="common">Black gram</name>
    <name type="synonym">Phaseolus mungo</name>
    <dbReference type="NCBI Taxonomy" id="3915"/>
    <lineage>
        <taxon>Eukaryota</taxon>
        <taxon>Viridiplantae</taxon>
        <taxon>Streptophyta</taxon>
        <taxon>Embryophyta</taxon>
        <taxon>Tracheophyta</taxon>
        <taxon>Spermatophyta</taxon>
        <taxon>Magnoliopsida</taxon>
        <taxon>eudicotyledons</taxon>
        <taxon>Gunneridae</taxon>
        <taxon>Pentapetalae</taxon>
        <taxon>rosids</taxon>
        <taxon>fabids</taxon>
        <taxon>Fabales</taxon>
        <taxon>Fabaceae</taxon>
        <taxon>Papilionoideae</taxon>
        <taxon>50 kb inversion clade</taxon>
        <taxon>NPAAA clade</taxon>
        <taxon>indigoferoid/millettioid clade</taxon>
        <taxon>Phaseoleae</taxon>
        <taxon>Vigna</taxon>
    </lineage>
</organism>
<reference evidence="1 2" key="1">
    <citation type="journal article" date="2023" name="Life. Sci Alliance">
        <title>Evolutionary insights into 3D genome organization and epigenetic landscape of Vigna mungo.</title>
        <authorList>
            <person name="Junaid A."/>
            <person name="Singh B."/>
            <person name="Bhatia S."/>
        </authorList>
    </citation>
    <scope>NUCLEOTIDE SEQUENCE [LARGE SCALE GENOMIC DNA]</scope>
    <source>
        <strain evidence="1">Urdbean</strain>
    </source>
</reference>
<proteinExistence type="predicted"/>
<name>A0AAQ3S6P8_VIGMU</name>
<evidence type="ECO:0000313" key="1">
    <source>
        <dbReference type="EMBL" id="WVZ17791.1"/>
    </source>
</evidence>
<evidence type="ECO:0000313" key="2">
    <source>
        <dbReference type="Proteomes" id="UP001374535"/>
    </source>
</evidence>
<sequence length="144" mass="16896">MRIFYMLECMWVARSHPGNHWKKARHLCKRGTLPIHAVIFVQVSATDIHVCGRNLCEALIILQLLLPPNLYKQVTNSSRSLKIVKLINFNERSEVVINLLFSRQRLLEVFLPLRREKLSSSLVNGITYRELKVFLMFFTFSFSF</sequence>
<dbReference type="Proteomes" id="UP001374535">
    <property type="component" value="Chromosome 3"/>
</dbReference>
<keyword evidence="2" id="KW-1185">Reference proteome</keyword>
<dbReference type="EMBL" id="CP144698">
    <property type="protein sequence ID" value="WVZ17791.1"/>
    <property type="molecule type" value="Genomic_DNA"/>
</dbReference>
<gene>
    <name evidence="1" type="ORF">V8G54_010773</name>
</gene>
<accession>A0AAQ3S6P8</accession>
<dbReference type="AlphaFoldDB" id="A0AAQ3S6P8"/>
<protein>
    <submittedName>
        <fullName evidence="1">Uncharacterized protein</fullName>
    </submittedName>
</protein>